<organism evidence="2 3">
    <name type="scientific">Auxenochlorella protothecoides</name>
    <name type="common">Green microalga</name>
    <name type="synonym">Chlorella protothecoides</name>
    <dbReference type="NCBI Taxonomy" id="3075"/>
    <lineage>
        <taxon>Eukaryota</taxon>
        <taxon>Viridiplantae</taxon>
        <taxon>Chlorophyta</taxon>
        <taxon>core chlorophytes</taxon>
        <taxon>Trebouxiophyceae</taxon>
        <taxon>Chlorellales</taxon>
        <taxon>Chlorellaceae</taxon>
        <taxon>Auxenochlorella</taxon>
    </lineage>
</organism>
<dbReference type="Proteomes" id="UP000279271">
    <property type="component" value="Unassembled WGS sequence"/>
</dbReference>
<accession>A0A3M7KT89</accession>
<evidence type="ECO:0000256" key="1">
    <source>
        <dbReference type="SAM" id="Coils"/>
    </source>
</evidence>
<evidence type="ECO:0000313" key="2">
    <source>
        <dbReference type="EMBL" id="RMZ53069.1"/>
    </source>
</evidence>
<evidence type="ECO:0000313" key="3">
    <source>
        <dbReference type="Proteomes" id="UP000279271"/>
    </source>
</evidence>
<proteinExistence type="predicted"/>
<dbReference type="AlphaFoldDB" id="A0A3M7KT89"/>
<name>A0A3M7KT89_AUXPR</name>
<comment type="caution">
    <text evidence="2">The sequence shown here is derived from an EMBL/GenBank/DDBJ whole genome shotgun (WGS) entry which is preliminary data.</text>
</comment>
<dbReference type="EMBL" id="QOKY01000202">
    <property type="protein sequence ID" value="RMZ53069.1"/>
    <property type="molecule type" value="Genomic_DNA"/>
</dbReference>
<reference evidence="3" key="1">
    <citation type="journal article" date="2018" name="Algal Res.">
        <title>Characterization of plant carbon substrate utilization by Auxenochlorella protothecoides.</title>
        <authorList>
            <person name="Vogler B.W."/>
            <person name="Starkenburg S.R."/>
            <person name="Sudasinghe N."/>
            <person name="Schambach J.Y."/>
            <person name="Rollin J.A."/>
            <person name="Pattathil S."/>
            <person name="Barry A.N."/>
        </authorList>
    </citation>
    <scope>NUCLEOTIDE SEQUENCE [LARGE SCALE GENOMIC DNA]</scope>
    <source>
        <strain evidence="3">UTEX 25</strain>
    </source>
</reference>
<keyword evidence="1" id="KW-0175">Coiled coil</keyword>
<sequence length="667" mass="69651">MRGCRAVRHARLPPRPAGYQELRTGTEIAYHRARELLPALERAQRQLSAAQAPANAAASRLTACNREVERLQAQAAELGAAVDARLARALGSLPAATHALALQHAACLLEGLRAELGPACVRWAVLPAQRLPHDASLPVGAQLLAQSACLELAGGERRAVTALVLSGELLLPPSDADWDVRLHWAAAGWQPPPEGWCTHPPRSQPAPGSNAWETPLLRHHPVLQGGEVCALASLHSCLVQVPLAGPHPGLQFVLRRGHDWVKAEHAHDFWVDLVPAATRLEARGAGDAASGAGGVDAAALLATDGLGEWDWAEGMVQRPGAGGESDGTVDTRWAPGAEPPAAEPPLPAWVLGCKVWAGAGPRDPGPEAPGAARRRADQLLGLARALDPGLARDCVALCDLRAREERAEEALRAAAAENEAQQRTLTAVGDETLALDQEVARAMAAARKGVASLRGRLTEVTQRDLEGLAGHVAVGAGAGADGPWRGLPLLRAVIPVPAAGPSHVPVSAPGRPAYVRQVSAPLAGLDAAVLAQVYADESEMVVGIAVAEAFPDGALGPGLVVHWGLVSHQHGTWQPAPHGCSCDAPARGLDRGACTDVPLAQFNLYAEDGSPVFVDPVLNAAVIRLPRAGLHGMAGLEFLLRSEDGRWMPVLAPHGGGRSNCFIPLHC</sequence>
<protein>
    <submittedName>
        <fullName evidence="2">Uncharacterized protein</fullName>
    </submittedName>
</protein>
<feature type="coiled-coil region" evidence="1">
    <location>
        <begin position="54"/>
        <end position="81"/>
    </location>
</feature>
<gene>
    <name evidence="2" type="ORF">APUTEX25_001188</name>
</gene>